<evidence type="ECO:0000313" key="1">
    <source>
        <dbReference type="EMBL" id="GFN83844.1"/>
    </source>
</evidence>
<reference evidence="1 2" key="1">
    <citation type="journal article" date="2021" name="Elife">
        <title>Chloroplast acquisition without the gene transfer in kleptoplastic sea slugs, Plakobranchus ocellatus.</title>
        <authorList>
            <person name="Maeda T."/>
            <person name="Takahashi S."/>
            <person name="Yoshida T."/>
            <person name="Shimamura S."/>
            <person name="Takaki Y."/>
            <person name="Nagai Y."/>
            <person name="Toyoda A."/>
            <person name="Suzuki Y."/>
            <person name="Arimoto A."/>
            <person name="Ishii H."/>
            <person name="Satoh N."/>
            <person name="Nishiyama T."/>
            <person name="Hasebe M."/>
            <person name="Maruyama T."/>
            <person name="Minagawa J."/>
            <person name="Obokata J."/>
            <person name="Shigenobu S."/>
        </authorList>
    </citation>
    <scope>NUCLEOTIDE SEQUENCE [LARGE SCALE GENOMIC DNA]</scope>
</reference>
<dbReference type="Proteomes" id="UP000735302">
    <property type="component" value="Unassembled WGS sequence"/>
</dbReference>
<dbReference type="InterPro" id="IPR012337">
    <property type="entry name" value="RNaseH-like_sf"/>
</dbReference>
<dbReference type="SUPFAM" id="SSF53098">
    <property type="entry name" value="Ribonuclease H-like"/>
    <property type="match status" value="1"/>
</dbReference>
<comment type="caution">
    <text evidence="1">The sequence shown here is derived from an EMBL/GenBank/DDBJ whole genome shotgun (WGS) entry which is preliminary data.</text>
</comment>
<sequence length="301" mass="34183">MLDELRDKPFTLLIDESTDVGTTKLLCVCVRYVSLKKKEICTSFFGLLSVIDTTSEVLFNTIRDELTACGISLSNCIGFASDNASAMIGEKNSIWSQLREASPNCIQMRYLCHSLALSIQHAFGKLPSNIGFLLSEIPGWFSNSNQRRDAYVSLFNVMNEAGDVELTRPVDSLPFEKLSATRWLVRGKVLYSILTHWEKLKAYFACTELAQSRADARYKARMIKEMLNDKNNFLYIVSATPIVQEFERVNALFQKTKEDPHTLTTELVIHQRSLHARLFHPDGSEKSMESIEFGAKFQQEN</sequence>
<keyword evidence="2" id="KW-1185">Reference proteome</keyword>
<protein>
    <submittedName>
        <fullName evidence="1">Zinc finger protein</fullName>
    </submittedName>
</protein>
<proteinExistence type="predicted"/>
<name>A0AAV3YMY7_9GAST</name>
<organism evidence="1 2">
    <name type="scientific">Plakobranchus ocellatus</name>
    <dbReference type="NCBI Taxonomy" id="259542"/>
    <lineage>
        <taxon>Eukaryota</taxon>
        <taxon>Metazoa</taxon>
        <taxon>Spiralia</taxon>
        <taxon>Lophotrochozoa</taxon>
        <taxon>Mollusca</taxon>
        <taxon>Gastropoda</taxon>
        <taxon>Heterobranchia</taxon>
        <taxon>Euthyneura</taxon>
        <taxon>Panpulmonata</taxon>
        <taxon>Sacoglossa</taxon>
        <taxon>Placobranchoidea</taxon>
        <taxon>Plakobranchidae</taxon>
        <taxon>Plakobranchus</taxon>
    </lineage>
</organism>
<gene>
    <name evidence="1" type="ORF">PoB_001035000</name>
</gene>
<accession>A0AAV3YMY7</accession>
<dbReference type="PANTHER" id="PTHR37162:SF1">
    <property type="entry name" value="BED-TYPE DOMAIN-CONTAINING PROTEIN"/>
    <property type="match status" value="1"/>
</dbReference>
<evidence type="ECO:0000313" key="2">
    <source>
        <dbReference type="Proteomes" id="UP000735302"/>
    </source>
</evidence>
<dbReference type="EMBL" id="BLXT01001244">
    <property type="protein sequence ID" value="GFN83844.1"/>
    <property type="molecule type" value="Genomic_DNA"/>
</dbReference>
<dbReference type="PANTHER" id="PTHR37162">
    <property type="entry name" value="HAT FAMILY DIMERISATION DOMAINCONTAINING PROTEIN-RELATED"/>
    <property type="match status" value="1"/>
</dbReference>
<dbReference type="AlphaFoldDB" id="A0AAV3YMY7"/>